<dbReference type="GO" id="GO:0046872">
    <property type="term" value="F:metal ion binding"/>
    <property type="evidence" value="ECO:0007669"/>
    <property type="project" value="UniProtKB-KW"/>
</dbReference>
<evidence type="ECO:0000313" key="7">
    <source>
        <dbReference type="Proteomes" id="UP000471640"/>
    </source>
</evidence>
<dbReference type="AlphaFoldDB" id="A0A6P1DMK9"/>
<keyword evidence="3" id="KW-0408">Iron</keyword>
<dbReference type="PANTHER" id="PTHR42988">
    <property type="entry name" value="PHOSPHOHYDROLASE"/>
    <property type="match status" value="1"/>
</dbReference>
<dbReference type="EMBL" id="JAAIJR010000010">
    <property type="protein sequence ID" value="NEX19497.1"/>
    <property type="molecule type" value="Genomic_DNA"/>
</dbReference>
<dbReference type="GO" id="GO:0016787">
    <property type="term" value="F:hydrolase activity"/>
    <property type="evidence" value="ECO:0007669"/>
    <property type="project" value="UniProtKB-KW"/>
</dbReference>
<evidence type="ECO:0000313" key="6">
    <source>
        <dbReference type="EMBL" id="NEX19497.1"/>
    </source>
</evidence>
<dbReference type="SUPFAM" id="SSF56300">
    <property type="entry name" value="Metallo-dependent phosphatases"/>
    <property type="match status" value="1"/>
</dbReference>
<gene>
    <name evidence="6" type="ORF">G3480_04065</name>
</gene>
<dbReference type="InterPro" id="IPR050884">
    <property type="entry name" value="CNP_phosphodiesterase-III"/>
</dbReference>
<dbReference type="InterPro" id="IPR029052">
    <property type="entry name" value="Metallo-depent_PP-like"/>
</dbReference>
<dbReference type="Pfam" id="PF00149">
    <property type="entry name" value="Metallophos"/>
    <property type="match status" value="1"/>
</dbReference>
<dbReference type="Gene3D" id="3.60.21.10">
    <property type="match status" value="1"/>
</dbReference>
<organism evidence="6 7">
    <name type="scientific">Thiorhodococcus mannitoliphagus</name>
    <dbReference type="NCBI Taxonomy" id="329406"/>
    <lineage>
        <taxon>Bacteria</taxon>
        <taxon>Pseudomonadati</taxon>
        <taxon>Pseudomonadota</taxon>
        <taxon>Gammaproteobacteria</taxon>
        <taxon>Chromatiales</taxon>
        <taxon>Chromatiaceae</taxon>
        <taxon>Thiorhodococcus</taxon>
    </lineage>
</organism>
<dbReference type="PANTHER" id="PTHR42988:SF2">
    <property type="entry name" value="CYCLIC NUCLEOTIDE PHOSPHODIESTERASE CBUA0032-RELATED"/>
    <property type="match status" value="1"/>
</dbReference>
<evidence type="ECO:0000256" key="3">
    <source>
        <dbReference type="ARBA" id="ARBA00023004"/>
    </source>
</evidence>
<proteinExistence type="inferred from homology"/>
<sequence length="270" mass="30073">MIRIAHISDLHFGAHLPRLADALSEEILRMQPALVALSGDLTQRARPREFAAAAEFLRRLPEPVLVVPGNHDLPGWHPLRRFLHPWRDWRRHLSSELEPCIAEQDFIAIGVKTARRWGLHLDWSRGRINPDQLARIARLASGADPNALRILIAHHPFLLSAAMRRRGLVGRANRALSGLRSARIDLILGGHLHQGYAGIAGGMVVAQAGTAISSRHKGEPNAFNRIEASPHRIQIDAMHWDGVGFAVARRSLFRRPVLDWTATQIDGGTR</sequence>
<name>A0A6P1DMK9_9GAMM</name>
<dbReference type="InterPro" id="IPR004843">
    <property type="entry name" value="Calcineurin-like_PHP"/>
</dbReference>
<comment type="caution">
    <text evidence="6">The sequence shown here is derived from an EMBL/GenBank/DDBJ whole genome shotgun (WGS) entry which is preliminary data.</text>
</comment>
<reference evidence="7" key="1">
    <citation type="journal article" date="2020" name="Microbiol. Resour. Announc.">
        <title>Draft Genome Sequences of Thiorhodococcus mannitoliphagus and Thiorhodococcus minor, Purple Sulfur Photosynthetic Bacteria in the Gammaproteobacterial Family Chromatiaceae.</title>
        <authorList>
            <person name="Aviles F.A."/>
            <person name="Meyer T.E."/>
            <person name="Kyndt J.A."/>
        </authorList>
    </citation>
    <scope>NUCLEOTIDE SEQUENCE [LARGE SCALE GENOMIC DNA]</scope>
    <source>
        <strain evidence="7">DSM 18266</strain>
    </source>
</reference>
<feature type="domain" description="Calcineurin-like phosphoesterase" evidence="5">
    <location>
        <begin position="2"/>
        <end position="194"/>
    </location>
</feature>
<evidence type="ECO:0000256" key="2">
    <source>
        <dbReference type="ARBA" id="ARBA00022801"/>
    </source>
</evidence>
<reference evidence="6 7" key="2">
    <citation type="submission" date="2020-02" db="EMBL/GenBank/DDBJ databases">
        <title>Genome sequences of Thiorhodococcus mannitoliphagus and Thiorhodococcus minor, purple sulfur photosynthetic bacteria in the gammaproteobacterial family, Chromatiaceae.</title>
        <authorList>
            <person name="Aviles F.A."/>
            <person name="Meyer T.E."/>
            <person name="Kyndt J.A."/>
        </authorList>
    </citation>
    <scope>NUCLEOTIDE SEQUENCE [LARGE SCALE GENOMIC DNA]</scope>
    <source>
        <strain evidence="6 7">DSM 18266</strain>
    </source>
</reference>
<protein>
    <submittedName>
        <fullName evidence="6">Metallophosphoesterase</fullName>
    </submittedName>
</protein>
<evidence type="ECO:0000256" key="4">
    <source>
        <dbReference type="ARBA" id="ARBA00025742"/>
    </source>
</evidence>
<keyword evidence="7" id="KW-1185">Reference proteome</keyword>
<keyword evidence="2" id="KW-0378">Hydrolase</keyword>
<accession>A0A6P1DMK9</accession>
<dbReference type="Proteomes" id="UP000471640">
    <property type="component" value="Unassembled WGS sequence"/>
</dbReference>
<comment type="similarity">
    <text evidence="4">Belongs to the cyclic nucleotide phosphodiesterase class-III family.</text>
</comment>
<evidence type="ECO:0000259" key="5">
    <source>
        <dbReference type="Pfam" id="PF00149"/>
    </source>
</evidence>
<evidence type="ECO:0000256" key="1">
    <source>
        <dbReference type="ARBA" id="ARBA00022723"/>
    </source>
</evidence>
<keyword evidence="1" id="KW-0479">Metal-binding</keyword>
<dbReference type="RefSeq" id="WP_164652398.1">
    <property type="nucleotide sequence ID" value="NZ_JAAIJR010000010.1"/>
</dbReference>